<keyword evidence="2" id="KW-1185">Reference proteome</keyword>
<accession>A0ACC0CLX9</accession>
<reference evidence="1 2" key="1">
    <citation type="journal article" date="2022" name="New Phytol.">
        <title>Ecological generalism drives hyperdiversity of secondary metabolite gene clusters in xylarialean endophytes.</title>
        <authorList>
            <person name="Franco M.E.E."/>
            <person name="Wisecaver J.H."/>
            <person name="Arnold A.E."/>
            <person name="Ju Y.M."/>
            <person name="Slot J.C."/>
            <person name="Ahrendt S."/>
            <person name="Moore L.P."/>
            <person name="Eastman K.E."/>
            <person name="Scott K."/>
            <person name="Konkel Z."/>
            <person name="Mondo S.J."/>
            <person name="Kuo A."/>
            <person name="Hayes R.D."/>
            <person name="Haridas S."/>
            <person name="Andreopoulos B."/>
            <person name="Riley R."/>
            <person name="LaButti K."/>
            <person name="Pangilinan J."/>
            <person name="Lipzen A."/>
            <person name="Amirebrahimi M."/>
            <person name="Yan J."/>
            <person name="Adam C."/>
            <person name="Keymanesh K."/>
            <person name="Ng V."/>
            <person name="Louie K."/>
            <person name="Northen T."/>
            <person name="Drula E."/>
            <person name="Henrissat B."/>
            <person name="Hsieh H.M."/>
            <person name="Youens-Clark K."/>
            <person name="Lutzoni F."/>
            <person name="Miadlikowska J."/>
            <person name="Eastwood D.C."/>
            <person name="Hamelin R.C."/>
            <person name="Grigoriev I.V."/>
            <person name="U'Ren J.M."/>
        </authorList>
    </citation>
    <scope>NUCLEOTIDE SEQUENCE [LARGE SCALE GENOMIC DNA]</scope>
    <source>
        <strain evidence="1 2">ER1909</strain>
    </source>
</reference>
<gene>
    <name evidence="1" type="ORF">F4821DRAFT_249496</name>
</gene>
<dbReference type="Proteomes" id="UP001497680">
    <property type="component" value="Unassembled WGS sequence"/>
</dbReference>
<evidence type="ECO:0000313" key="1">
    <source>
        <dbReference type="EMBL" id="KAI6081320.1"/>
    </source>
</evidence>
<evidence type="ECO:0000313" key="2">
    <source>
        <dbReference type="Proteomes" id="UP001497680"/>
    </source>
</evidence>
<protein>
    <submittedName>
        <fullName evidence="1">Uncharacterized protein</fullName>
    </submittedName>
</protein>
<name>A0ACC0CLX9_9PEZI</name>
<organism evidence="1 2">
    <name type="scientific">Hypoxylon rubiginosum</name>
    <dbReference type="NCBI Taxonomy" id="110542"/>
    <lineage>
        <taxon>Eukaryota</taxon>
        <taxon>Fungi</taxon>
        <taxon>Dikarya</taxon>
        <taxon>Ascomycota</taxon>
        <taxon>Pezizomycotina</taxon>
        <taxon>Sordariomycetes</taxon>
        <taxon>Xylariomycetidae</taxon>
        <taxon>Xylariales</taxon>
        <taxon>Hypoxylaceae</taxon>
        <taxon>Hypoxylon</taxon>
    </lineage>
</organism>
<comment type="caution">
    <text evidence="1">The sequence shown here is derived from an EMBL/GenBank/DDBJ whole genome shotgun (WGS) entry which is preliminary data.</text>
</comment>
<dbReference type="EMBL" id="MU394399">
    <property type="protein sequence ID" value="KAI6081320.1"/>
    <property type="molecule type" value="Genomic_DNA"/>
</dbReference>
<sequence length="232" mass="24525">MSEEVATPFIEREAELLIAPTAIAAATTSISINTLPCYPPRHAATSSPATRLQCSPLSISHNHHNKTSQPQPATMKATITTLLLALAPALPIISAVAIRSPQNLPFNHFCQGISIQNNTVLFADTCNRFSSVQVDLNACIANTGGHLGYVTDEGDGNFGNSCGDCRINDESAAIMECTCSPGGGLANVFPSIDLKNSTFIWFDNVLGKLGCENLNPPPRLPLVGNPSIKISP</sequence>
<proteinExistence type="predicted"/>